<keyword evidence="5 14" id="KW-0812">Transmembrane</keyword>
<organism evidence="15 16">
    <name type="scientific">Brevibacterium otitidis</name>
    <dbReference type="NCBI Taxonomy" id="53364"/>
    <lineage>
        <taxon>Bacteria</taxon>
        <taxon>Bacillati</taxon>
        <taxon>Actinomycetota</taxon>
        <taxon>Actinomycetes</taxon>
        <taxon>Micrococcales</taxon>
        <taxon>Brevibacteriaceae</taxon>
        <taxon>Brevibacterium</taxon>
    </lineage>
</organism>
<evidence type="ECO:0000256" key="2">
    <source>
        <dbReference type="ARBA" id="ARBA00006434"/>
    </source>
</evidence>
<dbReference type="InterPro" id="IPR018212">
    <property type="entry name" value="Na/solute_symporter_CS"/>
</dbReference>
<comment type="subcellular location">
    <subcellularLocation>
        <location evidence="1">Cell membrane</location>
        <topology evidence="1">Multi-pass membrane protein</topology>
    </subcellularLocation>
</comment>
<dbReference type="Gene3D" id="1.20.1730.10">
    <property type="entry name" value="Sodium/glucose cotransporter"/>
    <property type="match status" value="1"/>
</dbReference>
<evidence type="ECO:0000256" key="13">
    <source>
        <dbReference type="RuleBase" id="RU362091"/>
    </source>
</evidence>
<dbReference type="RefSeq" id="WP_376838284.1">
    <property type="nucleotide sequence ID" value="NZ_JBHMAU010000023.1"/>
</dbReference>
<evidence type="ECO:0000256" key="12">
    <source>
        <dbReference type="ARBA" id="ARBA00033708"/>
    </source>
</evidence>
<reference evidence="15 16" key="1">
    <citation type="submission" date="2024-09" db="EMBL/GenBank/DDBJ databases">
        <authorList>
            <person name="Sun Q."/>
            <person name="Mori K."/>
        </authorList>
    </citation>
    <scope>NUCLEOTIDE SEQUENCE [LARGE SCALE GENOMIC DNA]</scope>
    <source>
        <strain evidence="15 16">JCM 11683</strain>
    </source>
</reference>
<evidence type="ECO:0000313" key="16">
    <source>
        <dbReference type="Proteomes" id="UP001589707"/>
    </source>
</evidence>
<feature type="transmembrane region" description="Helical" evidence="14">
    <location>
        <begin position="262"/>
        <end position="282"/>
    </location>
</feature>
<dbReference type="PROSITE" id="PS50283">
    <property type="entry name" value="NA_SOLUT_SYMP_3"/>
    <property type="match status" value="1"/>
</dbReference>
<keyword evidence="10 14" id="KW-0472">Membrane</keyword>
<dbReference type="Pfam" id="PF00474">
    <property type="entry name" value="SSF"/>
    <property type="match status" value="1"/>
</dbReference>
<comment type="similarity">
    <text evidence="2 13">Belongs to the sodium:solute symporter (SSF) (TC 2.A.21) family.</text>
</comment>
<accession>A0ABV5WYQ2</accession>
<dbReference type="InterPro" id="IPR001734">
    <property type="entry name" value="Na/solute_symporter"/>
</dbReference>
<evidence type="ECO:0000256" key="11">
    <source>
        <dbReference type="ARBA" id="ARBA00023201"/>
    </source>
</evidence>
<dbReference type="PANTHER" id="PTHR48086:SF3">
    <property type="entry name" value="SODIUM_PROLINE SYMPORTER"/>
    <property type="match status" value="1"/>
</dbReference>
<keyword evidence="11" id="KW-0739">Sodium transport</keyword>
<comment type="catalytic activity">
    <reaction evidence="12">
        <text>L-proline(in) + Na(+)(in) = L-proline(out) + Na(+)(out)</text>
        <dbReference type="Rhea" id="RHEA:28967"/>
        <dbReference type="ChEBI" id="CHEBI:29101"/>
        <dbReference type="ChEBI" id="CHEBI:60039"/>
    </reaction>
</comment>
<name>A0ABV5WYQ2_9MICO</name>
<proteinExistence type="inferred from homology"/>
<keyword evidence="3" id="KW-0813">Transport</keyword>
<keyword evidence="9" id="KW-0406">Ion transport</keyword>
<feature type="transmembrane region" description="Helical" evidence="14">
    <location>
        <begin position="209"/>
        <end position="231"/>
    </location>
</feature>
<evidence type="ECO:0000256" key="1">
    <source>
        <dbReference type="ARBA" id="ARBA00004651"/>
    </source>
</evidence>
<keyword evidence="4" id="KW-1003">Cell membrane</keyword>
<sequence>MAWTDFLSSALIVIGLLATLYFVFVQDLGGFGSYVNRLDPAFRTVTGKLTPLQILGYFLPLFLLVLGDQNMHQRLAAAQSPASARKATGLFFLGAVFMVAPIILLASAATIVNPSSEADMAILGLAAGDFTPAVVGATLLVAALALIVTTGSSYLLTCSGNIVYDLVFRGRRRDASDDRSQLLISRIAVAVVAVLAFVMVQFFPTLLALQLYAYTMYGAAVTPTVLAALFWKRASAAGAVASMLTGGIATVLWEVLGSVEEIASVVIAAPIAIIVLIVVSLATKPAAMASRPARA</sequence>
<evidence type="ECO:0000256" key="8">
    <source>
        <dbReference type="ARBA" id="ARBA00023053"/>
    </source>
</evidence>
<keyword evidence="7 14" id="KW-1133">Transmembrane helix</keyword>
<evidence type="ECO:0000256" key="9">
    <source>
        <dbReference type="ARBA" id="ARBA00023065"/>
    </source>
</evidence>
<gene>
    <name evidence="15" type="ORF">ACFFN1_02500</name>
</gene>
<feature type="transmembrane region" description="Helical" evidence="14">
    <location>
        <begin position="183"/>
        <end position="203"/>
    </location>
</feature>
<keyword evidence="8" id="KW-0915">Sodium</keyword>
<dbReference type="PANTHER" id="PTHR48086">
    <property type="entry name" value="SODIUM/PROLINE SYMPORTER-RELATED"/>
    <property type="match status" value="1"/>
</dbReference>
<comment type="caution">
    <text evidence="15">The sequence shown here is derived from an EMBL/GenBank/DDBJ whole genome shotgun (WGS) entry which is preliminary data.</text>
</comment>
<evidence type="ECO:0000313" key="15">
    <source>
        <dbReference type="EMBL" id="MFB9775288.1"/>
    </source>
</evidence>
<evidence type="ECO:0000256" key="5">
    <source>
        <dbReference type="ARBA" id="ARBA00022692"/>
    </source>
</evidence>
<evidence type="ECO:0000256" key="3">
    <source>
        <dbReference type="ARBA" id="ARBA00022448"/>
    </source>
</evidence>
<evidence type="ECO:0000256" key="14">
    <source>
        <dbReference type="SAM" id="Phobius"/>
    </source>
</evidence>
<dbReference type="Proteomes" id="UP001589707">
    <property type="component" value="Unassembled WGS sequence"/>
</dbReference>
<feature type="transmembrane region" description="Helical" evidence="14">
    <location>
        <begin position="132"/>
        <end position="163"/>
    </location>
</feature>
<dbReference type="EMBL" id="JBHMAU010000023">
    <property type="protein sequence ID" value="MFB9775288.1"/>
    <property type="molecule type" value="Genomic_DNA"/>
</dbReference>
<feature type="transmembrane region" description="Helical" evidence="14">
    <location>
        <begin position="87"/>
        <end position="112"/>
    </location>
</feature>
<dbReference type="InterPro" id="IPR038377">
    <property type="entry name" value="Na/Glc_symporter_sf"/>
</dbReference>
<feature type="transmembrane region" description="Helical" evidence="14">
    <location>
        <begin position="238"/>
        <end position="256"/>
    </location>
</feature>
<keyword evidence="16" id="KW-1185">Reference proteome</keyword>
<evidence type="ECO:0000256" key="4">
    <source>
        <dbReference type="ARBA" id="ARBA00022475"/>
    </source>
</evidence>
<dbReference type="PROSITE" id="PS00457">
    <property type="entry name" value="NA_SOLUT_SYMP_2"/>
    <property type="match status" value="1"/>
</dbReference>
<protein>
    <submittedName>
        <fullName evidence="15">Sodium:solute symporter</fullName>
    </submittedName>
</protein>
<evidence type="ECO:0000256" key="6">
    <source>
        <dbReference type="ARBA" id="ARBA00022847"/>
    </source>
</evidence>
<evidence type="ECO:0000256" key="10">
    <source>
        <dbReference type="ARBA" id="ARBA00023136"/>
    </source>
</evidence>
<feature type="transmembrane region" description="Helical" evidence="14">
    <location>
        <begin position="45"/>
        <end position="66"/>
    </location>
</feature>
<keyword evidence="6" id="KW-0769">Symport</keyword>
<evidence type="ECO:0000256" key="7">
    <source>
        <dbReference type="ARBA" id="ARBA00022989"/>
    </source>
</evidence>
<dbReference type="InterPro" id="IPR050277">
    <property type="entry name" value="Sodium:Solute_Symporter"/>
</dbReference>
<feature type="transmembrane region" description="Helical" evidence="14">
    <location>
        <begin position="7"/>
        <end position="25"/>
    </location>
</feature>